<evidence type="ECO:0000313" key="6">
    <source>
        <dbReference type="EMBL" id="CED56669.1"/>
    </source>
</evidence>
<accession>A0A090IB88</accession>
<dbReference type="Gene3D" id="3.30.70.270">
    <property type="match status" value="1"/>
</dbReference>
<dbReference type="CDD" id="cd01949">
    <property type="entry name" value="GGDEF"/>
    <property type="match status" value="1"/>
</dbReference>
<dbReference type="Pfam" id="PF00990">
    <property type="entry name" value="GGDEF"/>
    <property type="match status" value="1"/>
</dbReference>
<feature type="transmembrane region" description="Helical" evidence="4">
    <location>
        <begin position="21"/>
        <end position="44"/>
    </location>
</feature>
<protein>
    <recommendedName>
        <fullName evidence="2">diguanylate cyclase</fullName>
        <ecNumber evidence="2">2.7.7.65</ecNumber>
    </recommendedName>
</protein>
<comment type="cofactor">
    <cofactor evidence="1">
        <name>Mg(2+)</name>
        <dbReference type="ChEBI" id="CHEBI:18420"/>
    </cofactor>
</comment>
<keyword evidence="7" id="KW-1185">Reference proteome</keyword>
<dbReference type="InterPro" id="IPR050469">
    <property type="entry name" value="Diguanylate_Cyclase"/>
</dbReference>
<evidence type="ECO:0000256" key="4">
    <source>
        <dbReference type="SAM" id="Phobius"/>
    </source>
</evidence>
<dbReference type="PANTHER" id="PTHR45138">
    <property type="entry name" value="REGULATORY COMPONENTS OF SENSORY TRANSDUCTION SYSTEM"/>
    <property type="match status" value="1"/>
</dbReference>
<dbReference type="GeneID" id="28542258"/>
<comment type="catalytic activity">
    <reaction evidence="3">
        <text>2 GTP = 3',3'-c-di-GMP + 2 diphosphate</text>
        <dbReference type="Rhea" id="RHEA:24898"/>
        <dbReference type="ChEBI" id="CHEBI:33019"/>
        <dbReference type="ChEBI" id="CHEBI:37565"/>
        <dbReference type="ChEBI" id="CHEBI:58805"/>
        <dbReference type="EC" id="2.7.7.65"/>
    </reaction>
</comment>
<dbReference type="EC" id="2.7.7.65" evidence="2"/>
<keyword evidence="4" id="KW-0472">Membrane</keyword>
<dbReference type="GO" id="GO:1902201">
    <property type="term" value="P:negative regulation of bacterial-type flagellum-dependent cell motility"/>
    <property type="evidence" value="ECO:0007669"/>
    <property type="project" value="TreeGrafter"/>
</dbReference>
<gene>
    <name evidence="6" type="ORF">AWOD_II_0010</name>
</gene>
<name>A0A090IB88_9GAMM</name>
<reference evidence="7" key="1">
    <citation type="submission" date="2014-09" db="EMBL/GenBank/DDBJ databases">
        <authorList>
            <person name="Hjerde E."/>
        </authorList>
    </citation>
    <scope>NUCLEOTIDE SEQUENCE [LARGE SCALE GENOMIC DNA]</scope>
    <source>
        <strain evidence="7">06/09/139</strain>
    </source>
</reference>
<dbReference type="GO" id="GO:0052621">
    <property type="term" value="F:diguanylate cyclase activity"/>
    <property type="evidence" value="ECO:0007669"/>
    <property type="project" value="UniProtKB-EC"/>
</dbReference>
<dbReference type="NCBIfam" id="TIGR00254">
    <property type="entry name" value="GGDEF"/>
    <property type="match status" value="1"/>
</dbReference>
<dbReference type="InterPro" id="IPR029787">
    <property type="entry name" value="Nucleotide_cyclase"/>
</dbReference>
<sequence>MEKSELKQHIFQSKLKKSLDAFPFIALNHSLIAIACFFVSQAYFYPSLNAFYWFITLCSVIALRLLQLQIMKKQLTTITQQSCLSIFYSLSSSMLGFVWSGGTILAMMKGNTHVDISVILICCGLAFGGVTYHLNNLLAFNAYFWSVFMPIIIYFIFWDNRPFEAGVLFTTGIIYSGFYARKLSIQSHQWLAESIKNEELVKQLSEANEKIQLLSETDALTGLKNRTYFNSHSQTLWYQCIKEQRSFSVILIDIDYFKPYNDNYGHISGDVTLKKVADALKSIEQEHDSALLARIGGEEFIVLLPNCDIDSAVTYAENLRLNVSKCCIPHVYSQCNDHITVSLGVSTTIPNIEKKLITFIDIADNQLYRAKKSGRDRVMYEA</sequence>
<dbReference type="Proteomes" id="UP000032427">
    <property type="component" value="Chromosome 2"/>
</dbReference>
<dbReference type="GO" id="GO:0005886">
    <property type="term" value="C:plasma membrane"/>
    <property type="evidence" value="ECO:0007669"/>
    <property type="project" value="TreeGrafter"/>
</dbReference>
<keyword evidence="4" id="KW-1133">Transmembrane helix</keyword>
<dbReference type="EMBL" id="LN554847">
    <property type="protein sequence ID" value="CED56669.1"/>
    <property type="molecule type" value="Genomic_DNA"/>
</dbReference>
<evidence type="ECO:0000256" key="3">
    <source>
        <dbReference type="ARBA" id="ARBA00034247"/>
    </source>
</evidence>
<dbReference type="PANTHER" id="PTHR45138:SF9">
    <property type="entry name" value="DIGUANYLATE CYCLASE DGCM-RELATED"/>
    <property type="match status" value="1"/>
</dbReference>
<dbReference type="KEGG" id="awd:AWOD_II_0010"/>
<evidence type="ECO:0000256" key="2">
    <source>
        <dbReference type="ARBA" id="ARBA00012528"/>
    </source>
</evidence>
<feature type="transmembrane region" description="Helical" evidence="4">
    <location>
        <begin position="50"/>
        <end position="66"/>
    </location>
</feature>
<dbReference type="FunFam" id="3.30.70.270:FF:000001">
    <property type="entry name" value="Diguanylate cyclase domain protein"/>
    <property type="match status" value="1"/>
</dbReference>
<keyword evidence="4" id="KW-0812">Transmembrane</keyword>
<evidence type="ECO:0000313" key="7">
    <source>
        <dbReference type="Proteomes" id="UP000032427"/>
    </source>
</evidence>
<evidence type="ECO:0000259" key="5">
    <source>
        <dbReference type="PROSITE" id="PS50887"/>
    </source>
</evidence>
<dbReference type="InterPro" id="IPR043128">
    <property type="entry name" value="Rev_trsase/Diguanyl_cyclase"/>
</dbReference>
<feature type="domain" description="GGDEF" evidence="5">
    <location>
        <begin position="245"/>
        <end position="382"/>
    </location>
</feature>
<dbReference type="HOGENOM" id="CLU_000445_11_2_6"/>
<dbReference type="InterPro" id="IPR000160">
    <property type="entry name" value="GGDEF_dom"/>
</dbReference>
<dbReference type="PROSITE" id="PS50887">
    <property type="entry name" value="GGDEF"/>
    <property type="match status" value="1"/>
</dbReference>
<dbReference type="SUPFAM" id="SSF55073">
    <property type="entry name" value="Nucleotide cyclase"/>
    <property type="match status" value="1"/>
</dbReference>
<feature type="transmembrane region" description="Helical" evidence="4">
    <location>
        <begin position="114"/>
        <end position="132"/>
    </location>
</feature>
<dbReference type="STRING" id="80852.AWOD_II_0010"/>
<dbReference type="PATRIC" id="fig|80852.17.peg.2740"/>
<dbReference type="SMART" id="SM00267">
    <property type="entry name" value="GGDEF"/>
    <property type="match status" value="1"/>
</dbReference>
<feature type="transmembrane region" description="Helical" evidence="4">
    <location>
        <begin position="139"/>
        <end position="157"/>
    </location>
</feature>
<organism evidence="6 7">
    <name type="scientific">Aliivibrio wodanis</name>
    <dbReference type="NCBI Taxonomy" id="80852"/>
    <lineage>
        <taxon>Bacteria</taxon>
        <taxon>Pseudomonadati</taxon>
        <taxon>Pseudomonadota</taxon>
        <taxon>Gammaproteobacteria</taxon>
        <taxon>Vibrionales</taxon>
        <taxon>Vibrionaceae</taxon>
        <taxon>Aliivibrio</taxon>
    </lineage>
</organism>
<dbReference type="OrthoDB" id="9803824at2"/>
<feature type="transmembrane region" description="Helical" evidence="4">
    <location>
        <begin position="163"/>
        <end position="180"/>
    </location>
</feature>
<evidence type="ECO:0000256" key="1">
    <source>
        <dbReference type="ARBA" id="ARBA00001946"/>
    </source>
</evidence>
<feature type="transmembrane region" description="Helical" evidence="4">
    <location>
        <begin position="86"/>
        <end position="108"/>
    </location>
</feature>
<dbReference type="GO" id="GO:0043709">
    <property type="term" value="P:cell adhesion involved in single-species biofilm formation"/>
    <property type="evidence" value="ECO:0007669"/>
    <property type="project" value="TreeGrafter"/>
</dbReference>
<dbReference type="AlphaFoldDB" id="A0A090IB88"/>
<proteinExistence type="predicted"/>